<organism evidence="1 2">
    <name type="scientific">Plakobranchus ocellatus</name>
    <dbReference type="NCBI Taxonomy" id="259542"/>
    <lineage>
        <taxon>Eukaryota</taxon>
        <taxon>Metazoa</taxon>
        <taxon>Spiralia</taxon>
        <taxon>Lophotrochozoa</taxon>
        <taxon>Mollusca</taxon>
        <taxon>Gastropoda</taxon>
        <taxon>Heterobranchia</taxon>
        <taxon>Euthyneura</taxon>
        <taxon>Panpulmonata</taxon>
        <taxon>Sacoglossa</taxon>
        <taxon>Placobranchoidea</taxon>
        <taxon>Plakobranchidae</taxon>
        <taxon>Plakobranchus</taxon>
    </lineage>
</organism>
<keyword evidence="2" id="KW-1185">Reference proteome</keyword>
<sequence length="99" mass="10620">MRHFAAKVGTKLGFCVKPVHNKVISGFQALHQARVLVAELKPAIEAHPYRSHGRLAIQLYQHTEKLAQPPSGHGAGGKAQKGVCISLGWFAIDCASNAP</sequence>
<dbReference type="Proteomes" id="UP000735302">
    <property type="component" value="Unassembled WGS sequence"/>
</dbReference>
<reference evidence="1 2" key="1">
    <citation type="journal article" date="2021" name="Elife">
        <title>Chloroplast acquisition without the gene transfer in kleptoplastic sea slugs, Plakobranchus ocellatus.</title>
        <authorList>
            <person name="Maeda T."/>
            <person name="Takahashi S."/>
            <person name="Yoshida T."/>
            <person name="Shimamura S."/>
            <person name="Takaki Y."/>
            <person name="Nagai Y."/>
            <person name="Toyoda A."/>
            <person name="Suzuki Y."/>
            <person name="Arimoto A."/>
            <person name="Ishii H."/>
            <person name="Satoh N."/>
            <person name="Nishiyama T."/>
            <person name="Hasebe M."/>
            <person name="Maruyama T."/>
            <person name="Minagawa J."/>
            <person name="Obokata J."/>
            <person name="Shigenobu S."/>
        </authorList>
    </citation>
    <scope>NUCLEOTIDE SEQUENCE [LARGE SCALE GENOMIC DNA]</scope>
</reference>
<evidence type="ECO:0000313" key="2">
    <source>
        <dbReference type="Proteomes" id="UP000735302"/>
    </source>
</evidence>
<gene>
    <name evidence="1" type="ORF">PoB_002297300</name>
</gene>
<accession>A0AAV3ZNS6</accession>
<proteinExistence type="predicted"/>
<comment type="caution">
    <text evidence="1">The sequence shown here is derived from an EMBL/GenBank/DDBJ whole genome shotgun (WGS) entry which is preliminary data.</text>
</comment>
<dbReference type="AlphaFoldDB" id="A0AAV3ZNS6"/>
<evidence type="ECO:0000313" key="1">
    <source>
        <dbReference type="EMBL" id="GFN96467.1"/>
    </source>
</evidence>
<protein>
    <submittedName>
        <fullName evidence="1">Uncharacterized protein</fullName>
    </submittedName>
</protein>
<name>A0AAV3ZNS6_9GAST</name>
<dbReference type="EMBL" id="BLXT01002679">
    <property type="protein sequence ID" value="GFN96467.1"/>
    <property type="molecule type" value="Genomic_DNA"/>
</dbReference>